<evidence type="ECO:0000313" key="2">
    <source>
        <dbReference type="EMBL" id="QKJ66668.1"/>
    </source>
</evidence>
<keyword evidence="1" id="KW-0732">Signal</keyword>
<feature type="signal peptide" evidence="1">
    <location>
        <begin position="1"/>
        <end position="19"/>
    </location>
</feature>
<dbReference type="AlphaFoldDB" id="A0A6M8SRD4"/>
<dbReference type="RefSeq" id="WP_173533172.1">
    <property type="nucleotide sequence ID" value="NZ_CP054143.1"/>
</dbReference>
<dbReference type="EMBL" id="CP054143">
    <property type="protein sequence ID" value="QKJ66668.1"/>
    <property type="molecule type" value="Genomic_DNA"/>
</dbReference>
<evidence type="ECO:0000256" key="1">
    <source>
        <dbReference type="SAM" id="SignalP"/>
    </source>
</evidence>
<keyword evidence="3" id="KW-1185">Reference proteome</keyword>
<proteinExistence type="predicted"/>
<dbReference type="Proteomes" id="UP000504844">
    <property type="component" value="Chromosome"/>
</dbReference>
<gene>
    <name evidence="2" type="ORF">HQN60_08095</name>
</gene>
<protein>
    <submittedName>
        <fullName evidence="2">Uncharacterized protein</fullName>
    </submittedName>
</protein>
<evidence type="ECO:0000313" key="3">
    <source>
        <dbReference type="Proteomes" id="UP000504844"/>
    </source>
</evidence>
<reference evidence="2 3" key="1">
    <citation type="submission" date="2020-05" db="EMBL/GenBank/DDBJ databases">
        <title>Complete genome sequence of Deefgea sp. D17.</title>
        <authorList>
            <person name="Bae J.-W."/>
            <person name="Han J.E."/>
        </authorList>
    </citation>
    <scope>NUCLEOTIDE SEQUENCE [LARGE SCALE GENOMIC DNA]</scope>
    <source>
        <strain evidence="2 3">D17</strain>
    </source>
</reference>
<dbReference type="KEGG" id="dee:HQN60_08095"/>
<accession>A0A6M8SRD4</accession>
<organism evidence="2 3">
    <name type="scientific">Deefgea piscis</name>
    <dbReference type="NCBI Taxonomy" id="2739061"/>
    <lineage>
        <taxon>Bacteria</taxon>
        <taxon>Pseudomonadati</taxon>
        <taxon>Pseudomonadota</taxon>
        <taxon>Betaproteobacteria</taxon>
        <taxon>Neisseriales</taxon>
        <taxon>Chitinibacteraceae</taxon>
        <taxon>Deefgea</taxon>
    </lineage>
</organism>
<feature type="chain" id="PRO_5026965520" evidence="1">
    <location>
        <begin position="20"/>
        <end position="142"/>
    </location>
</feature>
<name>A0A6M8SRD4_9NEIS</name>
<sequence length="142" mass="16182">MMKLKLCCALVLLSSTVIAGEPRMPEQMLRGKNSQYQDGFRDGFREAVRMMNGGGHGNNGNWNREIRISRATYGASRYRCDFTQRLARSANGRTVYEFKAGNQWCGDPADGRKKTATIEYFCRGDLKKIDVREGRSETLRCR</sequence>